<name>A0A9K3D7E0_9EUKA</name>
<organism evidence="1 2">
    <name type="scientific">Kipferlia bialata</name>
    <dbReference type="NCBI Taxonomy" id="797122"/>
    <lineage>
        <taxon>Eukaryota</taxon>
        <taxon>Metamonada</taxon>
        <taxon>Carpediemonas-like organisms</taxon>
        <taxon>Kipferlia</taxon>
    </lineage>
</organism>
<dbReference type="EMBL" id="BDIP01004187">
    <property type="protein sequence ID" value="GIQ88568.1"/>
    <property type="molecule type" value="Genomic_DNA"/>
</dbReference>
<proteinExistence type="predicted"/>
<sequence length="702" mass="78699">MRRQRRERDHAERLSARDEVGGPLFRCLVQMLLVVEKLLCYEPDSDLLGTVLKLTHSCLQYSGHLHLGKGGTHCTWSPETALSTEECCVLAGCVARLSKRLAPETSIDRYIYAPRWEEVLISLLEVPGTYCRMCQRGGCSGSHIRCKREGNIDPSAAATRIAQVIWESGVMADAPQRMTPTTMLLYSLLYNALGADIEWPAHVLEVTGFAVCYSLAARAGVDLPAGARLLLPSFIPPTKARYTQTVSPPSDYTLRSYRHADIVSLPLSTVEGWGNLLTGVVRAGARDPSLLTDILPVMENVMSPFVVCLSDELVVALSDLVERVATGIRTDAADTSELDLVIQLAAAIVRVEAEYHRQETYTVSQETIYRATEGYRRRACTSAMVDAGLVGLIHTWMVAVSDGSSCDTSLADTASACASVLDIITQDTECRVQLRQCTQAEECLAEDFNRIWALVSDDCNTVLQIVEDRLAYRNSPYKRGVFEYPWSGWEIEQAICGKNGADFLWRLSSRVENWGNDYTRRSPARILCLSDSDNLRMVIHEEELLDRCRRVIGDDYSYNDPRHALVSAFRDEMLAEMRRQQYEDTDNVIFESEAPLLDFLMGLFRPATEPDLRLAAYRFVTAVMPHALCLSMTQRVGYMEYDETKPNSTLDQFIRKGYNEVVLPMAGEMLPEADMSEDDLFDQTSNWARGISYVHNIFSWPA</sequence>
<keyword evidence="2" id="KW-1185">Reference proteome</keyword>
<protein>
    <submittedName>
        <fullName evidence="1">Uncharacterized protein</fullName>
    </submittedName>
</protein>
<evidence type="ECO:0000313" key="2">
    <source>
        <dbReference type="Proteomes" id="UP000265618"/>
    </source>
</evidence>
<feature type="non-terminal residue" evidence="1">
    <location>
        <position position="1"/>
    </location>
</feature>
<evidence type="ECO:0000313" key="1">
    <source>
        <dbReference type="EMBL" id="GIQ88568.1"/>
    </source>
</evidence>
<dbReference type="AlphaFoldDB" id="A0A9K3D7E0"/>
<gene>
    <name evidence="1" type="ORF">KIPB_010847</name>
</gene>
<accession>A0A9K3D7E0</accession>
<comment type="caution">
    <text evidence="1">The sequence shown here is derived from an EMBL/GenBank/DDBJ whole genome shotgun (WGS) entry which is preliminary data.</text>
</comment>
<dbReference type="Proteomes" id="UP000265618">
    <property type="component" value="Unassembled WGS sequence"/>
</dbReference>
<reference evidence="1 2" key="1">
    <citation type="journal article" date="2018" name="PLoS ONE">
        <title>The draft genome of Kipferlia bialata reveals reductive genome evolution in fornicate parasites.</title>
        <authorList>
            <person name="Tanifuji G."/>
            <person name="Takabayashi S."/>
            <person name="Kume K."/>
            <person name="Takagi M."/>
            <person name="Nakayama T."/>
            <person name="Kamikawa R."/>
            <person name="Inagaki Y."/>
            <person name="Hashimoto T."/>
        </authorList>
    </citation>
    <scope>NUCLEOTIDE SEQUENCE [LARGE SCALE GENOMIC DNA]</scope>
    <source>
        <strain evidence="1">NY0173</strain>
    </source>
</reference>